<dbReference type="Pfam" id="PF14853">
    <property type="entry name" value="Fis1_TPR_C"/>
    <property type="match status" value="1"/>
</dbReference>
<evidence type="ECO:0000313" key="13">
    <source>
        <dbReference type="Proteomes" id="UP001163823"/>
    </source>
</evidence>
<dbReference type="EMBL" id="JARAOO010000006">
    <property type="protein sequence ID" value="KAJ7965009.1"/>
    <property type="molecule type" value="Genomic_DNA"/>
</dbReference>
<keyword evidence="5 11" id="KW-0812">Transmembrane</keyword>
<organism evidence="12 13">
    <name type="scientific">Quillaja saponaria</name>
    <name type="common">Soap bark tree</name>
    <dbReference type="NCBI Taxonomy" id="32244"/>
    <lineage>
        <taxon>Eukaryota</taxon>
        <taxon>Viridiplantae</taxon>
        <taxon>Streptophyta</taxon>
        <taxon>Embryophyta</taxon>
        <taxon>Tracheophyta</taxon>
        <taxon>Spermatophyta</taxon>
        <taxon>Magnoliopsida</taxon>
        <taxon>eudicotyledons</taxon>
        <taxon>Gunneridae</taxon>
        <taxon>Pentapetalae</taxon>
        <taxon>rosids</taxon>
        <taxon>fabids</taxon>
        <taxon>Fabales</taxon>
        <taxon>Quillajaceae</taxon>
        <taxon>Quillaja</taxon>
    </lineage>
</organism>
<dbReference type="AlphaFoldDB" id="A0AAD7PS85"/>
<evidence type="ECO:0000256" key="11">
    <source>
        <dbReference type="SAM" id="Phobius"/>
    </source>
</evidence>
<evidence type="ECO:0000256" key="8">
    <source>
        <dbReference type="ARBA" id="ARBA00023128"/>
    </source>
</evidence>
<evidence type="ECO:0000256" key="9">
    <source>
        <dbReference type="ARBA" id="ARBA00023136"/>
    </source>
</evidence>
<evidence type="ECO:0000256" key="4">
    <source>
        <dbReference type="ARBA" id="ARBA00022593"/>
    </source>
</evidence>
<dbReference type="InterPro" id="IPR016543">
    <property type="entry name" value="Fis1"/>
</dbReference>
<dbReference type="GO" id="GO:0000266">
    <property type="term" value="P:mitochondrial fission"/>
    <property type="evidence" value="ECO:0007669"/>
    <property type="project" value="UniProtKB-UniRule"/>
</dbReference>
<name>A0AAD7PS85_QUISA</name>
<dbReference type="InterPro" id="IPR028061">
    <property type="entry name" value="Fis1_TPR_C"/>
</dbReference>
<evidence type="ECO:0000256" key="2">
    <source>
        <dbReference type="ARBA" id="ARBA00004572"/>
    </source>
</evidence>
<sequence>MAKLEAKLVTIINSVGKFFTGNEDIPWCDRDVVAGCEREVSEAERGSSDELMKECLLRLSWALVHSRLPDNRQRGIAMLEASLADTDNQLQLREKLYLLAVAYFKNGDYARSRELAEQCLRIAPDWRQAVTLKKTIEDQITKDGVLGIGIAATAVGMIAGGIAVAVFRRK</sequence>
<dbReference type="PANTHER" id="PTHR13247">
    <property type="entry name" value="TETRATRICOPEPTIDE REPEAT PROTEIN 11 TPR REPEAT PROTEIN 11"/>
    <property type="match status" value="1"/>
</dbReference>
<dbReference type="FunFam" id="1.25.40.10:FF:000167">
    <property type="entry name" value="Mitochondrial fission 1 protein"/>
    <property type="match status" value="1"/>
</dbReference>
<dbReference type="GO" id="GO:0005741">
    <property type="term" value="C:mitochondrial outer membrane"/>
    <property type="evidence" value="ECO:0007669"/>
    <property type="project" value="UniProtKB-SubCell"/>
</dbReference>
<dbReference type="GO" id="GO:0016559">
    <property type="term" value="P:peroxisome fission"/>
    <property type="evidence" value="ECO:0007669"/>
    <property type="project" value="UniProtKB-UniRule"/>
</dbReference>
<dbReference type="InterPro" id="IPR033745">
    <property type="entry name" value="Fis1_cytosol"/>
</dbReference>
<comment type="caution">
    <text evidence="12">The sequence shown here is derived from an EMBL/GenBank/DDBJ whole genome shotgun (WGS) entry which is preliminary data.</text>
</comment>
<dbReference type="InterPro" id="IPR011990">
    <property type="entry name" value="TPR-like_helical_dom_sf"/>
</dbReference>
<evidence type="ECO:0000256" key="10">
    <source>
        <dbReference type="PIRNR" id="PIRNR008835"/>
    </source>
</evidence>
<feature type="transmembrane region" description="Helical" evidence="11">
    <location>
        <begin position="144"/>
        <end position="167"/>
    </location>
</feature>
<dbReference type="Proteomes" id="UP001163823">
    <property type="component" value="Chromosome 6"/>
</dbReference>
<dbReference type="CDD" id="cd12212">
    <property type="entry name" value="Fis1"/>
    <property type="match status" value="1"/>
</dbReference>
<dbReference type="Gene3D" id="1.25.40.10">
    <property type="entry name" value="Tetratricopeptide repeat domain"/>
    <property type="match status" value="1"/>
</dbReference>
<evidence type="ECO:0000313" key="12">
    <source>
        <dbReference type="EMBL" id="KAJ7965010.1"/>
    </source>
</evidence>
<dbReference type="KEGG" id="qsa:O6P43_014730"/>
<dbReference type="PANTHER" id="PTHR13247:SF0">
    <property type="entry name" value="MITOCHONDRIAL FISSION 1 PROTEIN"/>
    <property type="match status" value="1"/>
</dbReference>
<keyword evidence="8 10" id="KW-0496">Mitochondrion</keyword>
<evidence type="ECO:0000256" key="6">
    <source>
        <dbReference type="ARBA" id="ARBA00022787"/>
    </source>
</evidence>
<keyword evidence="6 10" id="KW-1000">Mitochondrion outer membrane</keyword>
<keyword evidence="13" id="KW-1185">Reference proteome</keyword>
<dbReference type="EMBL" id="JARAOO010000006">
    <property type="protein sequence ID" value="KAJ7965010.1"/>
    <property type="molecule type" value="Genomic_DNA"/>
</dbReference>
<dbReference type="InterPro" id="IPR028058">
    <property type="entry name" value="Fis1_TPR_N"/>
</dbReference>
<comment type="function">
    <text evidence="10">Component of the peroxisomal and mitochondrial division machineries. Plays a role in promoting the fission of mitochondria and peroxisomes.</text>
</comment>
<gene>
    <name evidence="12" type="ORF">O6P43_014730</name>
</gene>
<comment type="domain">
    <text evidence="10">The C-terminus is necessary for mitochondrial or peroxisomal targeting, while the N-terminus is necessary for mitochondrial or peroxisomal fission.</text>
</comment>
<keyword evidence="7 11" id="KW-1133">Transmembrane helix</keyword>
<evidence type="ECO:0000256" key="5">
    <source>
        <dbReference type="ARBA" id="ARBA00022692"/>
    </source>
</evidence>
<evidence type="ECO:0000256" key="7">
    <source>
        <dbReference type="ARBA" id="ARBA00022989"/>
    </source>
</evidence>
<accession>A0AAD7PS85</accession>
<proteinExistence type="inferred from homology"/>
<dbReference type="SUPFAM" id="SSF48452">
    <property type="entry name" value="TPR-like"/>
    <property type="match status" value="1"/>
</dbReference>
<dbReference type="GO" id="GO:0000422">
    <property type="term" value="P:autophagy of mitochondrion"/>
    <property type="evidence" value="ECO:0007669"/>
    <property type="project" value="TreeGrafter"/>
</dbReference>
<reference evidence="12" key="1">
    <citation type="journal article" date="2023" name="Science">
        <title>Elucidation of the pathway for biosynthesis of saponin adjuvants from the soapbark tree.</title>
        <authorList>
            <person name="Reed J."/>
            <person name="Orme A."/>
            <person name="El-Demerdash A."/>
            <person name="Owen C."/>
            <person name="Martin L.B.B."/>
            <person name="Misra R.C."/>
            <person name="Kikuchi S."/>
            <person name="Rejzek M."/>
            <person name="Martin A.C."/>
            <person name="Harkess A."/>
            <person name="Leebens-Mack J."/>
            <person name="Louveau T."/>
            <person name="Stephenson M.J."/>
            <person name="Osbourn A."/>
        </authorList>
    </citation>
    <scope>NUCLEOTIDE SEQUENCE</scope>
    <source>
        <strain evidence="12">S10</strain>
    </source>
</reference>
<protein>
    <recommendedName>
        <fullName evidence="10">Mitochondrial fission 1 protein</fullName>
    </recommendedName>
</protein>
<evidence type="ECO:0000256" key="3">
    <source>
        <dbReference type="ARBA" id="ARBA00008937"/>
    </source>
</evidence>
<evidence type="ECO:0000256" key="1">
    <source>
        <dbReference type="ARBA" id="ARBA00004549"/>
    </source>
</evidence>
<dbReference type="Pfam" id="PF14852">
    <property type="entry name" value="Fis1_TPR_N"/>
    <property type="match status" value="1"/>
</dbReference>
<comment type="subcellular location">
    <subcellularLocation>
        <location evidence="2">Mitochondrion outer membrane</location>
        <topology evidence="2">Single-pass membrane protein</topology>
    </subcellularLocation>
    <subcellularLocation>
        <location evidence="1">Peroxisome membrane</location>
        <topology evidence="1">Single-pass membrane protein</topology>
    </subcellularLocation>
</comment>
<dbReference type="PIRSF" id="PIRSF008835">
    <property type="entry name" value="TPR_repeat_11_Fis1"/>
    <property type="match status" value="1"/>
</dbReference>
<keyword evidence="4" id="KW-0962">Peroxisome biogenesis</keyword>
<dbReference type="GO" id="GO:0005778">
    <property type="term" value="C:peroxisomal membrane"/>
    <property type="evidence" value="ECO:0007669"/>
    <property type="project" value="UniProtKB-SubCell"/>
</dbReference>
<keyword evidence="9 10" id="KW-0472">Membrane</keyword>
<comment type="similarity">
    <text evidence="3 10">Belongs to the FIS1 family.</text>
</comment>